<keyword evidence="1" id="KW-0472">Membrane</keyword>
<organism evidence="2">
    <name type="scientific">uncultured archaeon MedDCM-OCT-S04-C163</name>
    <dbReference type="NCBI Taxonomy" id="743086"/>
    <lineage>
        <taxon>Archaea</taxon>
        <taxon>environmental samples</taxon>
    </lineage>
</organism>
<feature type="transmembrane region" description="Helical" evidence="1">
    <location>
        <begin position="78"/>
        <end position="98"/>
    </location>
</feature>
<protein>
    <submittedName>
        <fullName evidence="2">Uncharacterized protein</fullName>
    </submittedName>
</protein>
<dbReference type="EMBL" id="GU942960">
    <property type="protein sequence ID" value="ADD93000.1"/>
    <property type="molecule type" value="Genomic_DNA"/>
</dbReference>
<proteinExistence type="predicted"/>
<sequence length="188" mass="21548">MSEKQNLAIEIKEEKDLIEQYKKDVQSEAYRLTIEDINQRLDAGQEISDEEKEKIIEENLEKILSNTKTLSPNEFHKMICRILMVMAVIGGFFAFIGFTLAPESCASHEDTIWEKLGIALFIISMFGVPINIIIWLISLFYSKVDSPQILVWVFFHTVVVIISMAIFVDYIIQDMFCGCFGFPGEDCS</sequence>
<keyword evidence="1" id="KW-0812">Transmembrane</keyword>
<evidence type="ECO:0000313" key="2">
    <source>
        <dbReference type="EMBL" id="ADD93000.1"/>
    </source>
</evidence>
<reference evidence="2" key="1">
    <citation type="journal article" date="2010" name="ISME J.">
        <title>Metagenome of the Mediterranean deep chlorophyll maximum studied by direct and fosmid library 454 pyrosequencing.</title>
        <authorList>
            <person name="Ghai R."/>
            <person name="Martin-Cuadrado A.B."/>
            <person name="Molto A.G."/>
            <person name="Heredia I.G."/>
            <person name="Cabrera R."/>
            <person name="Martin J."/>
            <person name="Verdu M."/>
            <person name="Deschamps P."/>
            <person name="Moreira D."/>
            <person name="Lopez-Garcia P."/>
            <person name="Mira A."/>
            <person name="Rodriguez-Valera F."/>
        </authorList>
    </citation>
    <scope>NUCLEOTIDE SEQUENCE</scope>
</reference>
<keyword evidence="1" id="KW-1133">Transmembrane helix</keyword>
<accession>D6PB99</accession>
<feature type="transmembrane region" description="Helical" evidence="1">
    <location>
        <begin position="149"/>
        <end position="172"/>
    </location>
</feature>
<name>D6PB99_9ARCH</name>
<evidence type="ECO:0000256" key="1">
    <source>
        <dbReference type="SAM" id="Phobius"/>
    </source>
</evidence>
<feature type="transmembrane region" description="Helical" evidence="1">
    <location>
        <begin position="118"/>
        <end position="137"/>
    </location>
</feature>
<dbReference type="AlphaFoldDB" id="D6PB99"/>